<evidence type="ECO:0000313" key="2">
    <source>
        <dbReference type="EMBL" id="PDZ96605.1"/>
    </source>
</evidence>
<dbReference type="RefSeq" id="WP_098005843.1">
    <property type="nucleotide sequence ID" value="NZ_NVMX01000036.1"/>
</dbReference>
<feature type="transmembrane region" description="Helical" evidence="1">
    <location>
        <begin position="79"/>
        <end position="110"/>
    </location>
</feature>
<feature type="transmembrane region" description="Helical" evidence="1">
    <location>
        <begin position="117"/>
        <end position="134"/>
    </location>
</feature>
<evidence type="ECO:0000313" key="3">
    <source>
        <dbReference type="Proteomes" id="UP000219922"/>
    </source>
</evidence>
<sequence length="218" mass="25070">MVNLLVGLISSILILILFSFLERKRVSHIGKTKYLFILIVTFSAYISDATNDLFIWTLWLLMFYTVLDDLKTQTIFTPIYLVVITCLFFKGHTIEEFIYAVILFVIFLLFSKKTKETFFSIGDCFVIFALVFWMGKLATVALLLAAILAGAILPIISMLSKGKKEYYPFSVFLVISSIIVLSNWHVGMIIIVGFIMNFIMLCLKFCSFLKRKRESEKL</sequence>
<feature type="transmembrane region" description="Helical" evidence="1">
    <location>
        <begin position="166"/>
        <end position="182"/>
    </location>
</feature>
<dbReference type="AlphaFoldDB" id="A0A9X6XX95"/>
<gene>
    <name evidence="2" type="ORF">CON36_22050</name>
</gene>
<evidence type="ECO:0008006" key="4">
    <source>
        <dbReference type="Google" id="ProtNLM"/>
    </source>
</evidence>
<dbReference type="EMBL" id="NVMX01000036">
    <property type="protein sequence ID" value="PDZ96605.1"/>
    <property type="molecule type" value="Genomic_DNA"/>
</dbReference>
<organism evidence="2 3">
    <name type="scientific">Bacillus cereus</name>
    <dbReference type="NCBI Taxonomy" id="1396"/>
    <lineage>
        <taxon>Bacteria</taxon>
        <taxon>Bacillati</taxon>
        <taxon>Bacillota</taxon>
        <taxon>Bacilli</taxon>
        <taxon>Bacillales</taxon>
        <taxon>Bacillaceae</taxon>
        <taxon>Bacillus</taxon>
        <taxon>Bacillus cereus group</taxon>
    </lineage>
</organism>
<name>A0A9X6XX95_BACCE</name>
<feature type="transmembrane region" description="Helical" evidence="1">
    <location>
        <begin position="140"/>
        <end position="159"/>
    </location>
</feature>
<comment type="caution">
    <text evidence="2">The sequence shown here is derived from an EMBL/GenBank/DDBJ whole genome shotgun (WGS) entry which is preliminary data.</text>
</comment>
<protein>
    <recommendedName>
        <fullName evidence="4">Prepilin type IV endopeptidase peptidase domain-containing protein</fullName>
    </recommendedName>
</protein>
<accession>A0A9X6XX95</accession>
<feature type="transmembrane region" description="Helical" evidence="1">
    <location>
        <begin position="34"/>
        <end position="59"/>
    </location>
</feature>
<keyword evidence="1" id="KW-1133">Transmembrane helix</keyword>
<proteinExistence type="predicted"/>
<keyword evidence="1" id="KW-0472">Membrane</keyword>
<feature type="transmembrane region" description="Helical" evidence="1">
    <location>
        <begin position="6"/>
        <end position="22"/>
    </location>
</feature>
<feature type="transmembrane region" description="Helical" evidence="1">
    <location>
        <begin position="188"/>
        <end position="209"/>
    </location>
</feature>
<evidence type="ECO:0000256" key="1">
    <source>
        <dbReference type="SAM" id="Phobius"/>
    </source>
</evidence>
<keyword evidence="1" id="KW-0812">Transmembrane</keyword>
<reference evidence="2 3" key="1">
    <citation type="submission" date="2017-09" db="EMBL/GenBank/DDBJ databases">
        <title>Large-scale bioinformatics analysis of Bacillus genomes uncovers conserved roles of natural products in bacterial physiology.</title>
        <authorList>
            <consortium name="Agbiome Team Llc"/>
            <person name="Bleich R.M."/>
            <person name="Grubbs K.J."/>
            <person name="Santa Maria K.C."/>
            <person name="Allen S.E."/>
            <person name="Farag S."/>
            <person name="Shank E.A."/>
            <person name="Bowers A."/>
        </authorList>
    </citation>
    <scope>NUCLEOTIDE SEQUENCE [LARGE SCALE GENOMIC DNA]</scope>
    <source>
        <strain evidence="2 3">AFS092789</strain>
    </source>
</reference>
<dbReference type="Proteomes" id="UP000219922">
    <property type="component" value="Unassembled WGS sequence"/>
</dbReference>